<feature type="compositionally biased region" description="Polar residues" evidence="4">
    <location>
        <begin position="139"/>
        <end position="162"/>
    </location>
</feature>
<comment type="similarity">
    <text evidence="2">Belongs to the TLS1 family.</text>
</comment>
<dbReference type="GO" id="GO:0005681">
    <property type="term" value="C:spliceosomal complex"/>
    <property type="evidence" value="ECO:0007669"/>
    <property type="project" value="TreeGrafter"/>
</dbReference>
<evidence type="ECO:0000313" key="6">
    <source>
        <dbReference type="WBParaSite" id="scaffold7785_cov167.g12407"/>
    </source>
</evidence>
<sequence length="402" mass="46270">MPILSSSSSKTRKFSEQTLANFNRAQFFFNPSHIQPQTDRRCLQRLHIENSFAKLNKLVCLLELFMLRYEYKNGNENNIFNILVQIRKTSKGADCHLSGFVNNVIINHFGYTLEPLLRNICDRLNLQVKLYRSSDSLQNISTKRKSSMTSSNQESHTSSIEPTFSEDEELNEGENSEDEISKSIEKKRSKSHDKINKLANKKLKTTDKLKIRKKASRGRRQAQRVRQRRNGMDAVECAVGRELAKEFARLDEDPFRMSGGAMLRLTDTQRAALNAADIEADIKEQFKKETLLRDEHEEMRRYVEARLKRQNTLDDTTEDSNSKRAKLLSPEEEILFKAAERVKNCSSTKKEELLSNQMLVGIPEVDLGIEVRMSNIVATEQKKAELLKKGIIPRPVADSWKT</sequence>
<protein>
    <submittedName>
        <fullName evidence="6">Uncharacterized protein</fullName>
    </submittedName>
</protein>
<evidence type="ECO:0000256" key="3">
    <source>
        <dbReference type="ARBA" id="ARBA00023242"/>
    </source>
</evidence>
<accession>A0A915N854</accession>
<feature type="compositionally biased region" description="Acidic residues" evidence="4">
    <location>
        <begin position="164"/>
        <end position="178"/>
    </location>
</feature>
<comment type="subcellular location">
    <subcellularLocation>
        <location evidence="1">Nucleus</location>
    </subcellularLocation>
</comment>
<dbReference type="Proteomes" id="UP000887561">
    <property type="component" value="Unplaced"/>
</dbReference>
<organism evidence="5 6">
    <name type="scientific">Meloidogyne javanica</name>
    <name type="common">Root-knot nematode worm</name>
    <dbReference type="NCBI Taxonomy" id="6303"/>
    <lineage>
        <taxon>Eukaryota</taxon>
        <taxon>Metazoa</taxon>
        <taxon>Ecdysozoa</taxon>
        <taxon>Nematoda</taxon>
        <taxon>Chromadorea</taxon>
        <taxon>Rhabditida</taxon>
        <taxon>Tylenchina</taxon>
        <taxon>Tylenchomorpha</taxon>
        <taxon>Tylenchoidea</taxon>
        <taxon>Meloidogynidae</taxon>
        <taxon>Meloidogyninae</taxon>
        <taxon>Meloidogyne</taxon>
        <taxon>Meloidogyne incognita group</taxon>
    </lineage>
</organism>
<evidence type="ECO:0000256" key="2">
    <source>
        <dbReference type="ARBA" id="ARBA00007643"/>
    </source>
</evidence>
<evidence type="ECO:0000256" key="1">
    <source>
        <dbReference type="ARBA" id="ARBA00004123"/>
    </source>
</evidence>
<feature type="compositionally biased region" description="Basic and acidic residues" evidence="4">
    <location>
        <begin position="179"/>
        <end position="196"/>
    </location>
</feature>
<name>A0A915N854_MELJA</name>
<reference evidence="6" key="1">
    <citation type="submission" date="2022-11" db="UniProtKB">
        <authorList>
            <consortium name="WormBaseParasite"/>
        </authorList>
    </citation>
    <scope>IDENTIFICATION</scope>
</reference>
<evidence type="ECO:0000313" key="5">
    <source>
        <dbReference type="Proteomes" id="UP000887561"/>
    </source>
</evidence>
<dbReference type="PANTHER" id="PTHR13486:SF2">
    <property type="entry name" value="SPLICING FACTOR C9ORF78"/>
    <property type="match status" value="1"/>
</dbReference>
<dbReference type="InterPro" id="IPR010756">
    <property type="entry name" value="Tls1-like"/>
</dbReference>
<dbReference type="WBParaSite" id="scaffold7785_cov167.g12407">
    <property type="protein sequence ID" value="scaffold7785_cov167.g12407"/>
    <property type="gene ID" value="scaffold7785_cov167.g12407"/>
</dbReference>
<dbReference type="PANTHER" id="PTHR13486">
    <property type="entry name" value="TELOMERE LENGTH AND SILENCING PROTEIN 1 TLS1 FAMILY MEMBER"/>
    <property type="match status" value="1"/>
</dbReference>
<proteinExistence type="inferred from homology"/>
<dbReference type="AlphaFoldDB" id="A0A915N854"/>
<feature type="region of interest" description="Disordered" evidence="4">
    <location>
        <begin position="139"/>
        <end position="230"/>
    </location>
</feature>
<feature type="compositionally biased region" description="Basic residues" evidence="4">
    <location>
        <begin position="210"/>
        <end position="229"/>
    </location>
</feature>
<dbReference type="Pfam" id="PF07052">
    <property type="entry name" value="Hep_59"/>
    <property type="match status" value="1"/>
</dbReference>
<dbReference type="GO" id="GO:0000398">
    <property type="term" value="P:mRNA splicing, via spliceosome"/>
    <property type="evidence" value="ECO:0007669"/>
    <property type="project" value="TreeGrafter"/>
</dbReference>
<evidence type="ECO:0000256" key="4">
    <source>
        <dbReference type="SAM" id="MobiDB-lite"/>
    </source>
</evidence>
<keyword evidence="5" id="KW-1185">Reference proteome</keyword>
<keyword evidence="3" id="KW-0539">Nucleus</keyword>